<keyword evidence="2 8" id="KW-0004">4Fe-4S</keyword>
<dbReference type="Proteomes" id="UP000823964">
    <property type="component" value="Unassembled WGS sequence"/>
</dbReference>
<dbReference type="HAMAP" id="MF_01351">
    <property type="entry name" value="NDH1_NuoI"/>
    <property type="match status" value="1"/>
</dbReference>
<comment type="similarity">
    <text evidence="1 8">Belongs to the complex I 23 kDa subunit family.</text>
</comment>
<feature type="domain" description="4Fe-4S ferredoxin-type" evidence="9">
    <location>
        <begin position="123"/>
        <end position="152"/>
    </location>
</feature>
<evidence type="ECO:0000256" key="4">
    <source>
        <dbReference type="ARBA" id="ARBA00022737"/>
    </source>
</evidence>
<accession>A0A9D2AHQ9</accession>
<dbReference type="GO" id="GO:0051539">
    <property type="term" value="F:4 iron, 4 sulfur cluster binding"/>
    <property type="evidence" value="ECO:0007669"/>
    <property type="project" value="UniProtKB-KW"/>
</dbReference>
<dbReference type="GO" id="GO:0048038">
    <property type="term" value="F:quinone binding"/>
    <property type="evidence" value="ECO:0007669"/>
    <property type="project" value="UniProtKB-KW"/>
</dbReference>
<feature type="binding site" evidence="8">
    <location>
        <position position="135"/>
    </location>
    <ligand>
        <name>[4Fe-4S] cluster</name>
        <dbReference type="ChEBI" id="CHEBI:49883"/>
        <label>2</label>
    </ligand>
</feature>
<comment type="subunit">
    <text evidence="8">NDH-1 is composed of 14 different subunits. Subunits NuoA, H, J, K, L, M, N constitute the membrane sector of the complex.</text>
</comment>
<feature type="binding site" evidence="8">
    <location>
        <position position="138"/>
    </location>
    <ligand>
        <name>[4Fe-4S] cluster</name>
        <dbReference type="ChEBI" id="CHEBI:49883"/>
        <label>2</label>
    </ligand>
</feature>
<dbReference type="InterPro" id="IPR017900">
    <property type="entry name" value="4Fe4S_Fe_S_CS"/>
</dbReference>
<comment type="cofactor">
    <cofactor evidence="8">
        <name>[4Fe-4S] cluster</name>
        <dbReference type="ChEBI" id="CHEBI:49883"/>
    </cofactor>
    <text evidence="8">Binds 2 [4Fe-4S] clusters per subunit.</text>
</comment>
<evidence type="ECO:0000256" key="7">
    <source>
        <dbReference type="ARBA" id="ARBA00023014"/>
    </source>
</evidence>
<keyword evidence="3 8" id="KW-0479">Metal-binding</keyword>
<dbReference type="PANTHER" id="PTHR10849:SF20">
    <property type="entry name" value="NADH DEHYDROGENASE [UBIQUINONE] IRON-SULFUR PROTEIN 8, MITOCHONDRIAL"/>
    <property type="match status" value="1"/>
</dbReference>
<evidence type="ECO:0000256" key="3">
    <source>
        <dbReference type="ARBA" id="ARBA00022723"/>
    </source>
</evidence>
<reference evidence="10" key="2">
    <citation type="submission" date="2021-04" db="EMBL/GenBank/DDBJ databases">
        <authorList>
            <person name="Gilroy R."/>
        </authorList>
    </citation>
    <scope>NUCLEOTIDE SEQUENCE</scope>
    <source>
        <strain evidence="10">14975</strain>
    </source>
</reference>
<protein>
    <recommendedName>
        <fullName evidence="8">NADH-quinone oxidoreductase subunit I</fullName>
        <ecNumber evidence="8">7.1.1.-</ecNumber>
    </recommendedName>
    <alternativeName>
        <fullName evidence="8">NADH dehydrogenase I subunit I</fullName>
    </alternativeName>
    <alternativeName>
        <fullName evidence="8">NDH-1 subunit I</fullName>
    </alternativeName>
</protein>
<dbReference type="PROSITE" id="PS00198">
    <property type="entry name" value="4FE4S_FER_1"/>
    <property type="match status" value="1"/>
</dbReference>
<evidence type="ECO:0000256" key="8">
    <source>
        <dbReference type="HAMAP-Rule" id="MF_01351"/>
    </source>
</evidence>
<feature type="domain" description="4Fe-4S ferredoxin-type" evidence="9">
    <location>
        <begin position="76"/>
        <end position="107"/>
    </location>
</feature>
<feature type="binding site" evidence="8">
    <location>
        <position position="132"/>
    </location>
    <ligand>
        <name>[4Fe-4S] cluster</name>
        <dbReference type="ChEBI" id="CHEBI:49883"/>
        <label>2</label>
    </ligand>
</feature>
<evidence type="ECO:0000313" key="10">
    <source>
        <dbReference type="EMBL" id="HIX20422.1"/>
    </source>
</evidence>
<comment type="function">
    <text evidence="8">NDH-1 shuttles electrons from NADH, via FMN and iron-sulfur (Fe-S) centers, to quinones in the respiratory chain. The immediate electron acceptor for the enzyme in this species is believed to be ubiquinone. Couples the redox reaction to proton translocation (for every two electrons transferred, four hydrogen ions are translocated across the cytoplasmic membrane), and thus conserves the redox energy in a proton gradient.</text>
</comment>
<keyword evidence="7 8" id="KW-0411">Iron-sulfur</keyword>
<keyword evidence="6 8" id="KW-0408">Iron</keyword>
<dbReference type="GO" id="GO:0050136">
    <property type="term" value="F:NADH dehydrogenase (quinone) (non-electrogenic) activity"/>
    <property type="evidence" value="ECO:0007669"/>
    <property type="project" value="UniProtKB-UniRule"/>
</dbReference>
<evidence type="ECO:0000256" key="2">
    <source>
        <dbReference type="ARBA" id="ARBA00022485"/>
    </source>
</evidence>
<keyword evidence="8" id="KW-0472">Membrane</keyword>
<dbReference type="PROSITE" id="PS51379">
    <property type="entry name" value="4FE4S_FER_2"/>
    <property type="match status" value="2"/>
</dbReference>
<name>A0A9D2AHQ9_9BACT</name>
<dbReference type="GO" id="GO:0005506">
    <property type="term" value="F:iron ion binding"/>
    <property type="evidence" value="ECO:0007669"/>
    <property type="project" value="UniProtKB-UniRule"/>
</dbReference>
<comment type="caution">
    <text evidence="10">The sequence shown here is derived from an EMBL/GenBank/DDBJ whole genome shotgun (WGS) entry which is preliminary data.</text>
</comment>
<sequence>MSYVPIKRPKFSLLDKLYVVELVKGLWITLKHLALSVAGKSRNKKAFNGKGVGVCMPFPEQRWDKHLPEYYRGAPTLVRGEDGRERCVSCQLCEFICPSRAIRITPGEVSPDANCSKQEKAPKEFEIDMLRCIYCGMCQEACPEQAIFLSKEYLITPTDRSQAIRNKATLYKLGGTRKGLVNKWNQYK</sequence>
<reference evidence="10" key="1">
    <citation type="journal article" date="2021" name="PeerJ">
        <title>Extensive microbial diversity within the chicken gut microbiome revealed by metagenomics and culture.</title>
        <authorList>
            <person name="Gilroy R."/>
            <person name="Ravi A."/>
            <person name="Getino M."/>
            <person name="Pursley I."/>
            <person name="Horton D.L."/>
            <person name="Alikhan N.F."/>
            <person name="Baker D."/>
            <person name="Gharbi K."/>
            <person name="Hall N."/>
            <person name="Watson M."/>
            <person name="Adriaenssens E.M."/>
            <person name="Foster-Nyarko E."/>
            <person name="Jarju S."/>
            <person name="Secka A."/>
            <person name="Antonio M."/>
            <person name="Oren A."/>
            <person name="Chaudhuri R.R."/>
            <person name="La Ragione R."/>
            <person name="Hildebrand F."/>
            <person name="Pallen M.J."/>
        </authorList>
    </citation>
    <scope>NUCLEOTIDE SEQUENCE</scope>
    <source>
        <strain evidence="10">14975</strain>
    </source>
</reference>
<dbReference type="AlphaFoldDB" id="A0A9D2AHQ9"/>
<keyword evidence="8" id="KW-0830">Ubiquinone</keyword>
<keyword evidence="8" id="KW-1003">Cell membrane</keyword>
<evidence type="ECO:0000256" key="1">
    <source>
        <dbReference type="ARBA" id="ARBA00010277"/>
    </source>
</evidence>
<comment type="catalytic activity">
    <reaction evidence="8">
        <text>a quinone + NADH + 5 H(+)(in) = a quinol + NAD(+) + 4 H(+)(out)</text>
        <dbReference type="Rhea" id="RHEA:57888"/>
        <dbReference type="ChEBI" id="CHEBI:15378"/>
        <dbReference type="ChEBI" id="CHEBI:24646"/>
        <dbReference type="ChEBI" id="CHEBI:57540"/>
        <dbReference type="ChEBI" id="CHEBI:57945"/>
        <dbReference type="ChEBI" id="CHEBI:132124"/>
    </reaction>
</comment>
<keyword evidence="4" id="KW-0677">Repeat</keyword>
<organism evidence="10 11">
    <name type="scientific">Candidatus Akkermansia intestinigallinarum</name>
    <dbReference type="NCBI Taxonomy" id="2838431"/>
    <lineage>
        <taxon>Bacteria</taxon>
        <taxon>Pseudomonadati</taxon>
        <taxon>Verrucomicrobiota</taxon>
        <taxon>Verrucomicrobiia</taxon>
        <taxon>Verrucomicrobiales</taxon>
        <taxon>Akkermansiaceae</taxon>
        <taxon>Akkermansia</taxon>
    </lineage>
</organism>
<feature type="binding site" evidence="8">
    <location>
        <position position="90"/>
    </location>
    <ligand>
        <name>[4Fe-4S] cluster</name>
        <dbReference type="ChEBI" id="CHEBI:49883"/>
        <label>1</label>
    </ligand>
</feature>
<comment type="subcellular location">
    <subcellularLocation>
        <location evidence="8">Cell membrane</location>
        <topology evidence="8">Peripheral membrane protein</topology>
    </subcellularLocation>
</comment>
<evidence type="ECO:0000259" key="9">
    <source>
        <dbReference type="PROSITE" id="PS51379"/>
    </source>
</evidence>
<feature type="binding site" evidence="8">
    <location>
        <position position="87"/>
    </location>
    <ligand>
        <name>[4Fe-4S] cluster</name>
        <dbReference type="ChEBI" id="CHEBI:49883"/>
        <label>1</label>
    </ligand>
</feature>
<evidence type="ECO:0000256" key="6">
    <source>
        <dbReference type="ARBA" id="ARBA00023004"/>
    </source>
</evidence>
<dbReference type="EC" id="7.1.1.-" evidence="8"/>
<dbReference type="Pfam" id="PF12838">
    <property type="entry name" value="Fer4_7"/>
    <property type="match status" value="1"/>
</dbReference>
<dbReference type="SUPFAM" id="SSF54862">
    <property type="entry name" value="4Fe-4S ferredoxins"/>
    <property type="match status" value="1"/>
</dbReference>
<dbReference type="EMBL" id="DXFQ01000139">
    <property type="protein sequence ID" value="HIX20422.1"/>
    <property type="molecule type" value="Genomic_DNA"/>
</dbReference>
<proteinExistence type="inferred from homology"/>
<dbReference type="GO" id="GO:0005886">
    <property type="term" value="C:plasma membrane"/>
    <property type="evidence" value="ECO:0007669"/>
    <property type="project" value="UniProtKB-SubCell"/>
</dbReference>
<dbReference type="PANTHER" id="PTHR10849">
    <property type="entry name" value="NADH DEHYDROGENASE UBIQUINONE IRON-SULFUR PROTEIN 8, MITOCHONDRIAL"/>
    <property type="match status" value="1"/>
</dbReference>
<dbReference type="GO" id="GO:0009060">
    <property type="term" value="P:aerobic respiration"/>
    <property type="evidence" value="ECO:0007669"/>
    <property type="project" value="TreeGrafter"/>
</dbReference>
<evidence type="ECO:0000313" key="11">
    <source>
        <dbReference type="Proteomes" id="UP000823964"/>
    </source>
</evidence>
<gene>
    <name evidence="8" type="primary">nuoI</name>
    <name evidence="10" type="ORF">H9862_07470</name>
</gene>
<feature type="binding site" evidence="8">
    <location>
        <position position="97"/>
    </location>
    <ligand>
        <name>[4Fe-4S] cluster</name>
        <dbReference type="ChEBI" id="CHEBI:49883"/>
        <label>2</label>
    </ligand>
</feature>
<evidence type="ECO:0000256" key="5">
    <source>
        <dbReference type="ARBA" id="ARBA00022967"/>
    </source>
</evidence>
<feature type="binding site" evidence="8">
    <location>
        <position position="93"/>
    </location>
    <ligand>
        <name>[4Fe-4S] cluster</name>
        <dbReference type="ChEBI" id="CHEBI:49883"/>
        <label>1</label>
    </ligand>
</feature>
<keyword evidence="8" id="KW-0520">NAD</keyword>
<feature type="binding site" evidence="8">
    <location>
        <position position="142"/>
    </location>
    <ligand>
        <name>[4Fe-4S] cluster</name>
        <dbReference type="ChEBI" id="CHEBI:49883"/>
        <label>1</label>
    </ligand>
</feature>
<dbReference type="Gene3D" id="3.30.70.3270">
    <property type="match status" value="1"/>
</dbReference>
<keyword evidence="5 8" id="KW-1278">Translocase</keyword>
<dbReference type="InterPro" id="IPR017896">
    <property type="entry name" value="4Fe4S_Fe-S-bd"/>
</dbReference>
<keyword evidence="8" id="KW-0874">Quinone</keyword>
<dbReference type="InterPro" id="IPR010226">
    <property type="entry name" value="NADH_quinone_OxRdtase_chainI"/>
</dbReference>